<dbReference type="EC" id="6.3.3.3" evidence="9"/>
<comment type="subunit">
    <text evidence="9">Homodimer.</text>
</comment>
<comment type="function">
    <text evidence="9">Catalyzes a mechanistically unusual reaction, the ATP-dependent insertion of CO2 between the N7 and N8 nitrogen atoms of 7,8-diaminopelargonic acid (DAPA, also called 7,8-diammoniononanoate) to form a ureido ring.</text>
</comment>
<name>A0ABT3X0Z8_9BACL</name>
<dbReference type="Gene3D" id="3.40.50.300">
    <property type="entry name" value="P-loop containing nucleotide triphosphate hydrolases"/>
    <property type="match status" value="1"/>
</dbReference>
<comment type="subcellular location">
    <subcellularLocation>
        <location evidence="9">Cytoplasm</location>
    </subcellularLocation>
</comment>
<dbReference type="GO" id="GO:0004141">
    <property type="term" value="F:dethiobiotin synthase activity"/>
    <property type="evidence" value="ECO:0007669"/>
    <property type="project" value="UniProtKB-EC"/>
</dbReference>
<evidence type="ECO:0000256" key="9">
    <source>
        <dbReference type="HAMAP-Rule" id="MF_00336"/>
    </source>
</evidence>
<dbReference type="SUPFAM" id="SSF52540">
    <property type="entry name" value="P-loop containing nucleoside triphosphate hydrolases"/>
    <property type="match status" value="1"/>
</dbReference>
<keyword evidence="2 9" id="KW-0436">Ligase</keyword>
<comment type="caution">
    <text evidence="9">Lacks conserved residue(s) required for the propagation of feature annotation.</text>
</comment>
<evidence type="ECO:0000256" key="5">
    <source>
        <dbReference type="ARBA" id="ARBA00022756"/>
    </source>
</evidence>
<feature type="binding site" evidence="9">
    <location>
        <begin position="203"/>
        <end position="205"/>
    </location>
    <ligand>
        <name>ATP</name>
        <dbReference type="ChEBI" id="CHEBI:30616"/>
    </ligand>
</feature>
<dbReference type="PANTHER" id="PTHR43210">
    <property type="entry name" value="DETHIOBIOTIN SYNTHETASE"/>
    <property type="match status" value="1"/>
</dbReference>
<keyword evidence="3 9" id="KW-0479">Metal-binding</keyword>
<comment type="similarity">
    <text evidence="9">Belongs to the dethiobiotin synthetase family.</text>
</comment>
<evidence type="ECO:0000256" key="6">
    <source>
        <dbReference type="ARBA" id="ARBA00022840"/>
    </source>
</evidence>
<keyword evidence="11" id="KW-1185">Reference proteome</keyword>
<sequence length="233" mass="24707">MRSAFITATDTGVGKTLVTGALAWCLRERGEDVGCYKPVQSGDLLHDETGDVCRLKALSGLPDPVERIGRYAFAEPLAPRLAAERAGSPLLLADLLAAFDEVRGDHARWLVEGAGGLAVPLTTDATVADLAAQLGYPLLIVARAHLGTVNHTVLTVRYAESLGLRVAGVILSGGKGAAHDLSEAYNAAYIEEYANVPVLGHVPWLGDLPSVQTVRDSVRAHVDLDRVDSCMNF</sequence>
<evidence type="ECO:0000256" key="2">
    <source>
        <dbReference type="ARBA" id="ARBA00022598"/>
    </source>
</evidence>
<feature type="binding site" evidence="9">
    <location>
        <position position="41"/>
    </location>
    <ligand>
        <name>substrate</name>
    </ligand>
</feature>
<protein>
    <recommendedName>
        <fullName evidence="9">ATP-dependent dethiobiotin synthetase BioD</fullName>
        <ecNumber evidence="9">6.3.3.3</ecNumber>
    </recommendedName>
    <alternativeName>
        <fullName evidence="9">DTB synthetase</fullName>
        <shortName evidence="9">DTBS</shortName>
    </alternativeName>
    <alternativeName>
        <fullName evidence="9">Dethiobiotin synthase</fullName>
    </alternativeName>
</protein>
<evidence type="ECO:0000256" key="1">
    <source>
        <dbReference type="ARBA" id="ARBA00022490"/>
    </source>
</evidence>
<evidence type="ECO:0000256" key="3">
    <source>
        <dbReference type="ARBA" id="ARBA00022723"/>
    </source>
</evidence>
<feature type="binding site" evidence="9">
    <location>
        <begin position="112"/>
        <end position="115"/>
    </location>
    <ligand>
        <name>ATP</name>
        <dbReference type="ChEBI" id="CHEBI:30616"/>
    </ligand>
</feature>
<comment type="cofactor">
    <cofactor evidence="9">
        <name>Mg(2+)</name>
        <dbReference type="ChEBI" id="CHEBI:18420"/>
    </cofactor>
</comment>
<keyword evidence="1 9" id="KW-0963">Cytoplasm</keyword>
<feature type="active site" evidence="9">
    <location>
        <position position="37"/>
    </location>
</feature>
<reference evidence="10 11" key="1">
    <citation type="submission" date="2022-11" db="EMBL/GenBank/DDBJ databases">
        <title>Study of microbial diversity in lake waters.</title>
        <authorList>
            <person name="Zhang J."/>
        </authorList>
    </citation>
    <scope>NUCLEOTIDE SEQUENCE [LARGE SCALE GENOMIC DNA]</scope>
    <source>
        <strain evidence="10 11">DT12</strain>
    </source>
</reference>
<dbReference type="NCBIfam" id="TIGR00347">
    <property type="entry name" value="bioD"/>
    <property type="match status" value="1"/>
</dbReference>
<dbReference type="HAMAP" id="MF_00336">
    <property type="entry name" value="BioD"/>
    <property type="match status" value="1"/>
</dbReference>
<dbReference type="EMBL" id="JAPMLT010000005">
    <property type="protein sequence ID" value="MCX7570586.1"/>
    <property type="molecule type" value="Genomic_DNA"/>
</dbReference>
<feature type="binding site" evidence="9">
    <location>
        <position position="51"/>
    </location>
    <ligand>
        <name>Mg(2+)</name>
        <dbReference type="ChEBI" id="CHEBI:18420"/>
    </ligand>
</feature>
<comment type="catalytic activity">
    <reaction evidence="8">
        <text>(7R,8S)-8-amino-7-(carboxyamino)nonanoate + ATP = (4R,5S)-dethiobiotin + ADP + phosphate + H(+)</text>
        <dbReference type="Rhea" id="RHEA:63684"/>
        <dbReference type="ChEBI" id="CHEBI:15378"/>
        <dbReference type="ChEBI" id="CHEBI:30616"/>
        <dbReference type="ChEBI" id="CHEBI:43474"/>
        <dbReference type="ChEBI" id="CHEBI:149470"/>
        <dbReference type="ChEBI" id="CHEBI:149473"/>
        <dbReference type="ChEBI" id="CHEBI:456216"/>
    </reaction>
</comment>
<keyword evidence="4 9" id="KW-0547">Nucleotide-binding</keyword>
<comment type="caution">
    <text evidence="10">The sequence shown here is derived from an EMBL/GenBank/DDBJ whole genome shotgun (WGS) entry which is preliminary data.</text>
</comment>
<evidence type="ECO:0000313" key="10">
    <source>
        <dbReference type="EMBL" id="MCX7570586.1"/>
    </source>
</evidence>
<dbReference type="Proteomes" id="UP001208017">
    <property type="component" value="Unassembled WGS sequence"/>
</dbReference>
<comment type="catalytic activity">
    <reaction evidence="9">
        <text>(7R,8S)-7,8-diammoniononanoate + CO2 + ATP = (4R,5S)-dethiobiotin + ADP + phosphate + 3 H(+)</text>
        <dbReference type="Rhea" id="RHEA:15805"/>
        <dbReference type="ChEBI" id="CHEBI:15378"/>
        <dbReference type="ChEBI" id="CHEBI:16526"/>
        <dbReference type="ChEBI" id="CHEBI:30616"/>
        <dbReference type="ChEBI" id="CHEBI:43474"/>
        <dbReference type="ChEBI" id="CHEBI:149469"/>
        <dbReference type="ChEBI" id="CHEBI:149473"/>
        <dbReference type="ChEBI" id="CHEBI:456216"/>
        <dbReference type="EC" id="6.3.3.3"/>
    </reaction>
</comment>
<accession>A0ABT3X0Z8</accession>
<keyword evidence="5 9" id="KW-0093">Biotin biosynthesis</keyword>
<dbReference type="PANTHER" id="PTHR43210:SF2">
    <property type="entry name" value="ATP-DEPENDENT DETHIOBIOTIN SYNTHETASE BIOD 2"/>
    <property type="match status" value="1"/>
</dbReference>
<dbReference type="InterPro" id="IPR027417">
    <property type="entry name" value="P-loop_NTPase"/>
</dbReference>
<dbReference type="Pfam" id="PF13500">
    <property type="entry name" value="AAA_26"/>
    <property type="match status" value="1"/>
</dbReference>
<dbReference type="PIRSF" id="PIRSF006755">
    <property type="entry name" value="DTB_synth"/>
    <property type="match status" value="1"/>
</dbReference>
<feature type="binding site" evidence="9">
    <location>
        <position position="112"/>
    </location>
    <ligand>
        <name>Mg(2+)</name>
        <dbReference type="ChEBI" id="CHEBI:18420"/>
    </ligand>
</feature>
<feature type="binding site" evidence="9">
    <location>
        <begin position="12"/>
        <end position="17"/>
    </location>
    <ligand>
        <name>ATP</name>
        <dbReference type="ChEBI" id="CHEBI:30616"/>
    </ligand>
</feature>
<comment type="pathway">
    <text evidence="9">Cofactor biosynthesis; biotin biosynthesis; biotin from 7,8-diaminononanoate: step 1/2.</text>
</comment>
<feature type="binding site" evidence="9">
    <location>
        <position position="51"/>
    </location>
    <ligand>
        <name>ATP</name>
        <dbReference type="ChEBI" id="CHEBI:30616"/>
    </ligand>
</feature>
<dbReference type="InterPro" id="IPR004472">
    <property type="entry name" value="DTB_synth_BioD"/>
</dbReference>
<feature type="binding site" evidence="9">
    <location>
        <position position="16"/>
    </location>
    <ligand>
        <name>Mg(2+)</name>
        <dbReference type="ChEBI" id="CHEBI:18420"/>
    </ligand>
</feature>
<proteinExistence type="inferred from homology"/>
<evidence type="ECO:0000256" key="8">
    <source>
        <dbReference type="ARBA" id="ARBA00047386"/>
    </source>
</evidence>
<evidence type="ECO:0000313" key="11">
    <source>
        <dbReference type="Proteomes" id="UP001208017"/>
    </source>
</evidence>
<gene>
    <name evidence="9 10" type="primary">bioD</name>
    <name evidence="10" type="ORF">OS242_11485</name>
</gene>
<keyword evidence="7 9" id="KW-0460">Magnesium</keyword>
<evidence type="ECO:0000256" key="7">
    <source>
        <dbReference type="ARBA" id="ARBA00022842"/>
    </source>
</evidence>
<keyword evidence="6 9" id="KW-0067">ATP-binding</keyword>
<organism evidence="10 11">
    <name type="scientific">Tumebacillus lacus</name>
    <dbReference type="NCBI Taxonomy" id="2995335"/>
    <lineage>
        <taxon>Bacteria</taxon>
        <taxon>Bacillati</taxon>
        <taxon>Bacillota</taxon>
        <taxon>Bacilli</taxon>
        <taxon>Bacillales</taxon>
        <taxon>Alicyclobacillaceae</taxon>
        <taxon>Tumebacillus</taxon>
    </lineage>
</organism>
<evidence type="ECO:0000256" key="4">
    <source>
        <dbReference type="ARBA" id="ARBA00022741"/>
    </source>
</evidence>
<dbReference type="CDD" id="cd03109">
    <property type="entry name" value="DTBS"/>
    <property type="match status" value="1"/>
</dbReference>
<dbReference type="RefSeq" id="WP_267151836.1">
    <property type="nucleotide sequence ID" value="NZ_JAPMLT010000005.1"/>
</dbReference>